<evidence type="ECO:0000256" key="4">
    <source>
        <dbReference type="ARBA" id="ARBA00022603"/>
    </source>
</evidence>
<dbReference type="SUPFAM" id="SSF46767">
    <property type="entry name" value="Methylated DNA-protein cysteine methyltransferase, C-terminal domain"/>
    <property type="match status" value="1"/>
</dbReference>
<evidence type="ECO:0000256" key="7">
    <source>
        <dbReference type="ARBA" id="ARBA00023204"/>
    </source>
</evidence>
<feature type="domain" description="Methylated-DNA-[protein]-cysteine S-methyltransferase DNA binding" evidence="10">
    <location>
        <begin position="91"/>
        <end position="170"/>
    </location>
</feature>
<dbReference type="InterPro" id="IPR036217">
    <property type="entry name" value="MethylDNA_cys_MeTrfase_DNAb"/>
</dbReference>
<evidence type="ECO:0000313" key="13">
    <source>
        <dbReference type="Proteomes" id="UP000198584"/>
    </source>
</evidence>
<evidence type="ECO:0000313" key="12">
    <source>
        <dbReference type="EMBL" id="SEB14920.1"/>
    </source>
</evidence>
<reference evidence="13" key="1">
    <citation type="submission" date="2016-10" db="EMBL/GenBank/DDBJ databases">
        <authorList>
            <person name="Varghese N."/>
            <person name="Submissions S."/>
        </authorList>
    </citation>
    <scope>NUCLEOTIDE SEQUENCE [LARGE SCALE GENOMIC DNA]</scope>
    <source>
        <strain evidence="13">CCM7597</strain>
    </source>
</reference>
<dbReference type="EMBL" id="FNQR01000020">
    <property type="protein sequence ID" value="SEB14920.1"/>
    <property type="molecule type" value="Genomic_DNA"/>
</dbReference>
<dbReference type="NCBIfam" id="TIGR00589">
    <property type="entry name" value="ogt"/>
    <property type="match status" value="1"/>
</dbReference>
<dbReference type="AlphaFoldDB" id="A0A1H4H0S4"/>
<keyword evidence="6 9" id="KW-0227">DNA damage</keyword>
<evidence type="ECO:0000256" key="6">
    <source>
        <dbReference type="ARBA" id="ARBA00022763"/>
    </source>
</evidence>
<gene>
    <name evidence="12" type="ORF">SAMN05421743_12064</name>
</gene>
<protein>
    <recommendedName>
        <fullName evidence="9">Methylated-DNA--protein-cysteine methyltransferase</fullName>
        <ecNumber evidence="9">2.1.1.63</ecNumber>
    </recommendedName>
    <alternativeName>
        <fullName evidence="9">6-O-methylguanine-DNA methyltransferase</fullName>
        <shortName evidence="9">MGMT</shortName>
    </alternativeName>
    <alternativeName>
        <fullName evidence="9">O-6-methylguanine-DNA-alkyltransferase</fullName>
    </alternativeName>
</protein>
<dbReference type="FunFam" id="1.10.10.10:FF:000214">
    <property type="entry name" value="Methylated-DNA--protein-cysteine methyltransferase"/>
    <property type="match status" value="1"/>
</dbReference>
<dbReference type="OrthoDB" id="9802228at2"/>
<dbReference type="InterPro" id="IPR023546">
    <property type="entry name" value="MGMT"/>
</dbReference>
<dbReference type="InterPro" id="IPR001497">
    <property type="entry name" value="MethylDNA_cys_MeTrfase_AS"/>
</dbReference>
<dbReference type="Gene3D" id="3.30.160.70">
    <property type="entry name" value="Methylated DNA-protein cysteine methyltransferase domain"/>
    <property type="match status" value="1"/>
</dbReference>
<dbReference type="SUPFAM" id="SSF53155">
    <property type="entry name" value="Methylated DNA-protein cysteine methyltransferase domain"/>
    <property type="match status" value="1"/>
</dbReference>
<dbReference type="InterPro" id="IPR014048">
    <property type="entry name" value="MethylDNA_cys_MeTrfase_DNA-bd"/>
</dbReference>
<evidence type="ECO:0000256" key="1">
    <source>
        <dbReference type="ARBA" id="ARBA00001286"/>
    </source>
</evidence>
<dbReference type="Gene3D" id="1.10.10.10">
    <property type="entry name" value="Winged helix-like DNA-binding domain superfamily/Winged helix DNA-binding domain"/>
    <property type="match status" value="1"/>
</dbReference>
<dbReference type="Proteomes" id="UP000198584">
    <property type="component" value="Unassembled WGS sequence"/>
</dbReference>
<evidence type="ECO:0000256" key="8">
    <source>
        <dbReference type="ARBA" id="ARBA00049348"/>
    </source>
</evidence>
<dbReference type="PANTHER" id="PTHR10815:SF5">
    <property type="entry name" value="METHYLATED-DNA--PROTEIN-CYSTEINE METHYLTRANSFERASE"/>
    <property type="match status" value="1"/>
</dbReference>
<evidence type="ECO:0000256" key="3">
    <source>
        <dbReference type="ARBA" id="ARBA00022490"/>
    </source>
</evidence>
<dbReference type="InterPro" id="IPR036631">
    <property type="entry name" value="MGMT_N_sf"/>
</dbReference>
<comment type="miscellaneous">
    <text evidence="9">This enzyme catalyzes only one turnover and therefore is not strictly catalytic. According to one definition, an enzyme is a biocatalyst that acts repeatedly and over many reaction cycles.</text>
</comment>
<comment type="catalytic activity">
    <reaction evidence="8 9">
        <text>a 6-O-methyl-2'-deoxyguanosine in DNA + L-cysteinyl-[protein] = S-methyl-L-cysteinyl-[protein] + a 2'-deoxyguanosine in DNA</text>
        <dbReference type="Rhea" id="RHEA:24000"/>
        <dbReference type="Rhea" id="RHEA-COMP:10131"/>
        <dbReference type="Rhea" id="RHEA-COMP:10132"/>
        <dbReference type="Rhea" id="RHEA-COMP:11367"/>
        <dbReference type="Rhea" id="RHEA-COMP:11368"/>
        <dbReference type="ChEBI" id="CHEBI:29950"/>
        <dbReference type="ChEBI" id="CHEBI:82612"/>
        <dbReference type="ChEBI" id="CHEBI:85445"/>
        <dbReference type="ChEBI" id="CHEBI:85448"/>
        <dbReference type="EC" id="2.1.1.63"/>
    </reaction>
</comment>
<dbReference type="GO" id="GO:0006307">
    <property type="term" value="P:DNA alkylation repair"/>
    <property type="evidence" value="ECO:0007669"/>
    <property type="project" value="UniProtKB-UniRule"/>
</dbReference>
<organism evidence="12 13">
    <name type="scientific">Thalassobacillus cyri</name>
    <dbReference type="NCBI Taxonomy" id="571932"/>
    <lineage>
        <taxon>Bacteria</taxon>
        <taxon>Bacillati</taxon>
        <taxon>Bacillota</taxon>
        <taxon>Bacilli</taxon>
        <taxon>Bacillales</taxon>
        <taxon>Bacillaceae</taxon>
        <taxon>Thalassobacillus</taxon>
    </lineage>
</organism>
<evidence type="ECO:0000256" key="9">
    <source>
        <dbReference type="HAMAP-Rule" id="MF_00772"/>
    </source>
</evidence>
<dbReference type="STRING" id="571932.SAMN05421743_12064"/>
<keyword evidence="3 9" id="KW-0963">Cytoplasm</keyword>
<dbReference type="GO" id="GO:0003908">
    <property type="term" value="F:methylated-DNA-[protein]-cysteine S-methyltransferase activity"/>
    <property type="evidence" value="ECO:0007669"/>
    <property type="project" value="UniProtKB-UniRule"/>
</dbReference>
<comment type="similarity">
    <text evidence="2 9">Belongs to the MGMT family.</text>
</comment>
<dbReference type="CDD" id="cd06445">
    <property type="entry name" value="ATase"/>
    <property type="match status" value="1"/>
</dbReference>
<evidence type="ECO:0000259" key="10">
    <source>
        <dbReference type="Pfam" id="PF01035"/>
    </source>
</evidence>
<keyword evidence="4 9" id="KW-0489">Methyltransferase</keyword>
<accession>A0A1H4H0S4</accession>
<comment type="function">
    <text evidence="9">Involved in the cellular defense against the biological effects of O6-methylguanine (O6-MeG) and O4-methylthymine (O4-MeT) in DNA. Repairs the methylated nucleobase in DNA by stoichiometrically transferring the methyl group to a cysteine residue in the enzyme. This is a suicide reaction: the enzyme is irreversibly inactivated.</text>
</comment>
<dbReference type="GO" id="GO:0005737">
    <property type="term" value="C:cytoplasm"/>
    <property type="evidence" value="ECO:0007669"/>
    <property type="project" value="UniProtKB-SubCell"/>
</dbReference>
<dbReference type="GO" id="GO:0032259">
    <property type="term" value="P:methylation"/>
    <property type="evidence" value="ECO:0007669"/>
    <property type="project" value="UniProtKB-KW"/>
</dbReference>
<dbReference type="InterPro" id="IPR008332">
    <property type="entry name" value="MethylG_MeTrfase_N"/>
</dbReference>
<proteinExistence type="inferred from homology"/>
<name>A0A1H4H0S4_9BACI</name>
<dbReference type="Pfam" id="PF01035">
    <property type="entry name" value="DNA_binding_1"/>
    <property type="match status" value="1"/>
</dbReference>
<keyword evidence="7 9" id="KW-0234">DNA repair</keyword>
<evidence type="ECO:0000256" key="5">
    <source>
        <dbReference type="ARBA" id="ARBA00022679"/>
    </source>
</evidence>
<dbReference type="InterPro" id="IPR036388">
    <property type="entry name" value="WH-like_DNA-bd_sf"/>
</dbReference>
<keyword evidence="5 9" id="KW-0808">Transferase</keyword>
<comment type="subcellular location">
    <subcellularLocation>
        <location evidence="9">Cytoplasm</location>
    </subcellularLocation>
</comment>
<dbReference type="EC" id="2.1.1.63" evidence="9"/>
<comment type="catalytic activity">
    <reaction evidence="1 9">
        <text>a 4-O-methyl-thymidine in DNA + L-cysteinyl-[protein] = a thymidine in DNA + S-methyl-L-cysteinyl-[protein]</text>
        <dbReference type="Rhea" id="RHEA:53428"/>
        <dbReference type="Rhea" id="RHEA-COMP:10131"/>
        <dbReference type="Rhea" id="RHEA-COMP:10132"/>
        <dbReference type="Rhea" id="RHEA-COMP:13555"/>
        <dbReference type="Rhea" id="RHEA-COMP:13556"/>
        <dbReference type="ChEBI" id="CHEBI:29950"/>
        <dbReference type="ChEBI" id="CHEBI:82612"/>
        <dbReference type="ChEBI" id="CHEBI:137386"/>
        <dbReference type="ChEBI" id="CHEBI:137387"/>
        <dbReference type="EC" id="2.1.1.63"/>
    </reaction>
</comment>
<keyword evidence="13" id="KW-1185">Reference proteome</keyword>
<feature type="active site" description="Nucleophile; methyl group acceptor" evidence="9">
    <location>
        <position position="143"/>
    </location>
</feature>
<dbReference type="Pfam" id="PF02870">
    <property type="entry name" value="Methyltransf_1N"/>
    <property type="match status" value="1"/>
</dbReference>
<feature type="domain" description="Methylguanine DNA methyltransferase ribonuclease-like" evidence="11">
    <location>
        <begin position="7"/>
        <end position="83"/>
    </location>
</feature>
<evidence type="ECO:0000256" key="2">
    <source>
        <dbReference type="ARBA" id="ARBA00008711"/>
    </source>
</evidence>
<sequence>MAKRSFLYYDELETPLGPITFVADKDGVCRIDYGSYQELATHHNNWARQYFLCPKFVQDDELLESAMQEFHEYFQGARHAFTFDYQLYGTPFQQKVWKALCEEIPYGETRSYKDIAKAIQAPKAIRAVGGAVNRNPLSIIVPCHRVIGTNGKLVGYNGGLEKKRKLLELEMPQMLFNF</sequence>
<evidence type="ECO:0000259" key="11">
    <source>
        <dbReference type="Pfam" id="PF02870"/>
    </source>
</evidence>
<dbReference type="PANTHER" id="PTHR10815">
    <property type="entry name" value="METHYLATED-DNA--PROTEIN-CYSTEINE METHYLTRANSFERASE"/>
    <property type="match status" value="1"/>
</dbReference>
<dbReference type="RefSeq" id="WP_093046409.1">
    <property type="nucleotide sequence ID" value="NZ_FNQR01000020.1"/>
</dbReference>
<dbReference type="PROSITE" id="PS00374">
    <property type="entry name" value="MGMT"/>
    <property type="match status" value="1"/>
</dbReference>
<dbReference type="HAMAP" id="MF_00772">
    <property type="entry name" value="OGT"/>
    <property type="match status" value="1"/>
</dbReference>